<protein>
    <submittedName>
        <fullName evidence="3">Rhoptry neck protein, putative</fullName>
    </submittedName>
</protein>
<evidence type="ECO:0000313" key="4">
    <source>
        <dbReference type="Proteomes" id="UP001057455"/>
    </source>
</evidence>
<organism evidence="3 4">
    <name type="scientific">Babesia ovis</name>
    <dbReference type="NCBI Taxonomy" id="5869"/>
    <lineage>
        <taxon>Eukaryota</taxon>
        <taxon>Sar</taxon>
        <taxon>Alveolata</taxon>
        <taxon>Apicomplexa</taxon>
        <taxon>Aconoidasida</taxon>
        <taxon>Piroplasmida</taxon>
        <taxon>Babesiidae</taxon>
        <taxon>Babesia</taxon>
    </lineage>
</organism>
<sequence>MLALWLLQLALSLWQVQAVGVLHDPFALDTPLPVVNLLQIGSQNDVPVSGSLFSDLKKTPVGNILGHASNTLKNSPLGSILSSRKTTPAQHLYGNRAVPPQGQPAGRHPGVPGGNRRQNVAADDIPTIDGEPLQEGNTSVLHNLEKKLPEPIGNLLDKVKSGQKSTDLGANLPGKRPTGLGANVTGQRPIGANSRVPAQKPTGLGGNLNGDKSTDSSANPNGQQSTGTPDITGQKSTGSSANVTGDKSTDSSASSNGQKSGGTPDVAGQKPAVTDAAPAKDGPKAEPETPQPEVKLSVTEDKPAEGETEQTANPAEPLTVLPEGTTTLITDEEAQPTVEEIKTVSFDENDMQKNASETSLGPNDVIDGGKDSMSKMTMNVDQDWLDKERAVDTLQKRLPFGTGYSYKKGAQMLTPVSEKPKVMGGVLQTLIDKEAEVRRRRNEAVQIEHDLRLRVTRETADVINLLSNGKLSELKSGHPLVFARLVEPLKSSIALSHLNKTAQNIISFYDRDWYVRSSPKERAMLLENIRKDTGRQDLYTLKFNKPKKMTPEKERVYQILDGYFNDYQCQKIVRGNQVAKQMLRMFDQASGFYVAPFYSDVVPTLGSTWLTLRFEKFYSQSEYLRGEVLAKSMPQMVGRFMAMVENGTILPTSIDIQMSLFSLAAVLSKIMDGVTEPTNFLGKRKFYGYMGMCDSSCARGIVTNLMVDDPAIMFILNKQREILRWISLYLRDDLLRIDTTIQRLLIEIMFRTTNDMKYRFSNENVNLHVKSEYTKPENKASLLELPQTRRIISAVPKIRRIAAEMPKKTAALKKKMDNMQTPQFITNMSKSASAAKFNGFIDRLGSGFRRFMSGYRLPGRMVDNKLDAKAIAPYNAFKTPRKVVASLDDGLLQMVEVAVDLVNLRSTNDINNLYYQAFNTWVQIQAFHNAIHAFEEMSSKKRSSSKTLGAIFRHLNTSTGKHIEGMPKQFLPFTSLILQICFFIENSIDGFKRSNSQRFKEFFKGILTVGFKSRLGPSNFTELQSYLEPQVVYHKSKYVVGRAIISNLVHEFKLMFLNKPAIPMPIIQAVTMFLGMWARGTNEKLDLSDNNIDIARRVFFLNYMSNRYDLPMAATEIVVQHCAATAPILYLGCVARNVRGRIVCKDVSIVTNKYNVLKVMQLIDATSEDPLDVIRIGSDLARRCKAMPVRKNVVPKRKKDRKPESFDTAIMFSELAHRYHCYQEQASVVNQIIKVMVKTNDLGGLSDTVDRIFGSSRALTIRQTDQSESGPTLICPFMEDAPDELRDRYRDRMVAHATSQMTLKRRITESLKDLGDKRRDKLAGPVAVGASGAASLESIAGAILVGTRQYDGIFFYGGYPPPEKITVPPSVTVKPGDGRVVFHGKEFVAELEVLRPLGVKAVVMEKTKKISKRVYYMESGERLDELLFGQESSDFVVRAHVLTTASTLREMGYDIGKFIWCGYEHGWVADFALHNIIGNSDVPVFNGAYWLLSKQMTVADVIGKKVRIRHGEELMDENIDDVNLDIRSGDGKVIAKYPARKGTDADFANHGGNSFTFDTGYGEVSPGAIEDLIRDAEFDPTTNTLMVNLDAPGSVLMESPIRAAGDY</sequence>
<feature type="region of interest" description="Disordered" evidence="1">
    <location>
        <begin position="349"/>
        <end position="373"/>
    </location>
</feature>
<feature type="region of interest" description="Disordered" evidence="1">
    <location>
        <begin position="163"/>
        <end position="321"/>
    </location>
</feature>
<feature type="chain" id="PRO_5040789870" evidence="2">
    <location>
        <begin position="19"/>
        <end position="1607"/>
    </location>
</feature>
<feature type="compositionally biased region" description="Polar residues" evidence="1">
    <location>
        <begin position="352"/>
        <end position="361"/>
    </location>
</feature>
<keyword evidence="2" id="KW-0732">Signal</keyword>
<proteinExistence type="predicted"/>
<dbReference type="OrthoDB" id="329794at2759"/>
<feature type="signal peptide" evidence="2">
    <location>
        <begin position="1"/>
        <end position="18"/>
    </location>
</feature>
<evidence type="ECO:0000313" key="3">
    <source>
        <dbReference type="EMBL" id="GFE54308.1"/>
    </source>
</evidence>
<keyword evidence="4" id="KW-1185">Reference proteome</keyword>
<evidence type="ECO:0000256" key="2">
    <source>
        <dbReference type="SAM" id="SignalP"/>
    </source>
</evidence>
<comment type="caution">
    <text evidence="3">The sequence shown here is derived from an EMBL/GenBank/DDBJ whole genome shotgun (WGS) entry which is preliminary data.</text>
</comment>
<dbReference type="Proteomes" id="UP001057455">
    <property type="component" value="Unassembled WGS sequence"/>
</dbReference>
<evidence type="ECO:0000256" key="1">
    <source>
        <dbReference type="SAM" id="MobiDB-lite"/>
    </source>
</evidence>
<gene>
    <name evidence="3" type="ORF">BaOVIS_017120</name>
</gene>
<dbReference type="EMBL" id="BLIY01000014">
    <property type="protein sequence ID" value="GFE54308.1"/>
    <property type="molecule type" value="Genomic_DNA"/>
</dbReference>
<reference evidence="3" key="1">
    <citation type="submission" date="2019-12" db="EMBL/GenBank/DDBJ databases">
        <title>Genome sequence of Babesia ovis.</title>
        <authorList>
            <person name="Yamagishi J."/>
            <person name="Sevinc F."/>
            <person name="Xuan X."/>
        </authorList>
    </citation>
    <scope>NUCLEOTIDE SEQUENCE</scope>
    <source>
        <strain evidence="3">Selcuk</strain>
    </source>
</reference>
<name>A0A9W5TAK5_BABOV</name>
<feature type="compositionally biased region" description="Polar residues" evidence="1">
    <location>
        <begin position="215"/>
        <end position="258"/>
    </location>
</feature>
<feature type="region of interest" description="Disordered" evidence="1">
    <location>
        <begin position="92"/>
        <end position="120"/>
    </location>
</feature>
<accession>A0A9W5TAK5</accession>